<keyword evidence="3" id="KW-1185">Reference proteome</keyword>
<proteinExistence type="predicted"/>
<dbReference type="OrthoDB" id="2836304at2759"/>
<dbReference type="AlphaFoldDB" id="A0A0D7BJG1"/>
<feature type="region of interest" description="Disordered" evidence="1">
    <location>
        <begin position="210"/>
        <end position="236"/>
    </location>
</feature>
<sequence length="236" mass="26837">MLFRSLWAHASHLDLHGAVSAPPIHERSAFTKKFKVHERAKNNNAPMKMRKGLFVIGMSMMVYSGGTSQSLEFYKQLAFQRCVRHAKRVDQRLYYATDFADFQKTVAYFAKLAVPVYTRMRPWVHLPGMSSHAETAERFLAISRLVGDAQRRAHGILHRACREVHSMVRDFDEKDAGPEDGLRWDSVAPRLVFFLIDEVAEALGEPAPEYGIHSLRSTPSRGTPLATLTETDTEEY</sequence>
<dbReference type="Proteomes" id="UP000054007">
    <property type="component" value="Unassembled WGS sequence"/>
</dbReference>
<feature type="compositionally biased region" description="Polar residues" evidence="1">
    <location>
        <begin position="215"/>
        <end position="230"/>
    </location>
</feature>
<protein>
    <submittedName>
        <fullName evidence="2">Uncharacterized protein</fullName>
    </submittedName>
</protein>
<reference evidence="2 3" key="1">
    <citation type="journal article" date="2015" name="Fungal Genet. Biol.">
        <title>Evolution of novel wood decay mechanisms in Agaricales revealed by the genome sequences of Fistulina hepatica and Cylindrobasidium torrendii.</title>
        <authorList>
            <person name="Floudas D."/>
            <person name="Held B.W."/>
            <person name="Riley R."/>
            <person name="Nagy L.G."/>
            <person name="Koehler G."/>
            <person name="Ransdell A.S."/>
            <person name="Younus H."/>
            <person name="Chow J."/>
            <person name="Chiniquy J."/>
            <person name="Lipzen A."/>
            <person name="Tritt A."/>
            <person name="Sun H."/>
            <person name="Haridas S."/>
            <person name="LaButti K."/>
            <person name="Ohm R.A."/>
            <person name="Kues U."/>
            <person name="Blanchette R.A."/>
            <person name="Grigoriev I.V."/>
            <person name="Minto R.E."/>
            <person name="Hibbett D.S."/>
        </authorList>
    </citation>
    <scope>NUCLEOTIDE SEQUENCE [LARGE SCALE GENOMIC DNA]</scope>
    <source>
        <strain evidence="2 3">FP15055 ss-10</strain>
    </source>
</reference>
<accession>A0A0D7BJG1</accession>
<gene>
    <name evidence="2" type="ORF">CYLTODRAFT_488269</name>
</gene>
<evidence type="ECO:0000256" key="1">
    <source>
        <dbReference type="SAM" id="MobiDB-lite"/>
    </source>
</evidence>
<name>A0A0D7BJG1_9AGAR</name>
<evidence type="ECO:0000313" key="2">
    <source>
        <dbReference type="EMBL" id="KIY70229.1"/>
    </source>
</evidence>
<evidence type="ECO:0000313" key="3">
    <source>
        <dbReference type="Proteomes" id="UP000054007"/>
    </source>
</evidence>
<organism evidence="2 3">
    <name type="scientific">Cylindrobasidium torrendii FP15055 ss-10</name>
    <dbReference type="NCBI Taxonomy" id="1314674"/>
    <lineage>
        <taxon>Eukaryota</taxon>
        <taxon>Fungi</taxon>
        <taxon>Dikarya</taxon>
        <taxon>Basidiomycota</taxon>
        <taxon>Agaricomycotina</taxon>
        <taxon>Agaricomycetes</taxon>
        <taxon>Agaricomycetidae</taxon>
        <taxon>Agaricales</taxon>
        <taxon>Marasmiineae</taxon>
        <taxon>Physalacriaceae</taxon>
        <taxon>Cylindrobasidium</taxon>
    </lineage>
</organism>
<dbReference type="EMBL" id="KN880471">
    <property type="protein sequence ID" value="KIY70229.1"/>
    <property type="molecule type" value="Genomic_DNA"/>
</dbReference>